<feature type="transmembrane region" description="Helical" evidence="1">
    <location>
        <begin position="17"/>
        <end position="41"/>
    </location>
</feature>
<dbReference type="InterPro" id="IPR045639">
    <property type="entry name" value="DUF6408"/>
</dbReference>
<reference evidence="3" key="1">
    <citation type="submission" date="2023-07" db="EMBL/GenBank/DDBJ databases">
        <title>30 novel species of actinomycetes from the DSMZ collection.</title>
        <authorList>
            <person name="Nouioui I."/>
        </authorList>
    </citation>
    <scope>NUCLEOTIDE SEQUENCE [LARGE SCALE GENOMIC DNA]</scope>
    <source>
        <strain evidence="3">DSM 41921</strain>
    </source>
</reference>
<proteinExistence type="predicted"/>
<keyword evidence="1" id="KW-0812">Transmembrane</keyword>
<comment type="caution">
    <text evidence="2">The sequence shown here is derived from an EMBL/GenBank/DDBJ whole genome shotgun (WGS) entry which is preliminary data.</text>
</comment>
<keyword evidence="1" id="KW-1133">Transmembrane helix</keyword>
<dbReference type="Pfam" id="PF19946">
    <property type="entry name" value="DUF6408"/>
    <property type="match status" value="1"/>
</dbReference>
<sequence>MEPVEYKPARRSWSREILVGAAAGVASNLVWELLAAAARLLV</sequence>
<evidence type="ECO:0000256" key="1">
    <source>
        <dbReference type="SAM" id="Phobius"/>
    </source>
</evidence>
<evidence type="ECO:0000313" key="3">
    <source>
        <dbReference type="Proteomes" id="UP001183586"/>
    </source>
</evidence>
<evidence type="ECO:0000313" key="2">
    <source>
        <dbReference type="EMBL" id="MDT0388054.1"/>
    </source>
</evidence>
<dbReference type="EMBL" id="JAVREU010000003">
    <property type="protein sequence ID" value="MDT0388054.1"/>
    <property type="molecule type" value="Genomic_DNA"/>
</dbReference>
<organism evidence="2 3">
    <name type="scientific">Streptomyces dubilierae</name>
    <dbReference type="NCBI Taxonomy" id="3075533"/>
    <lineage>
        <taxon>Bacteria</taxon>
        <taxon>Bacillati</taxon>
        <taxon>Actinomycetota</taxon>
        <taxon>Actinomycetes</taxon>
        <taxon>Kitasatosporales</taxon>
        <taxon>Streptomycetaceae</taxon>
        <taxon>Streptomyces</taxon>
    </lineage>
</organism>
<name>A0ABU2P8T1_9ACTN</name>
<keyword evidence="1" id="KW-0472">Membrane</keyword>
<keyword evidence="3" id="KW-1185">Reference proteome</keyword>
<protein>
    <submittedName>
        <fullName evidence="2">DUF6408 family protein</fullName>
    </submittedName>
</protein>
<accession>A0ABU2P8T1</accession>
<gene>
    <name evidence="2" type="ORF">RM641_11510</name>
</gene>
<dbReference type="RefSeq" id="WP_311681053.1">
    <property type="nucleotide sequence ID" value="NZ_JAVREU010000003.1"/>
</dbReference>
<dbReference type="Proteomes" id="UP001183586">
    <property type="component" value="Unassembled WGS sequence"/>
</dbReference>